<dbReference type="InterPro" id="IPR020556">
    <property type="entry name" value="Amidase_CS"/>
</dbReference>
<keyword evidence="4" id="KW-0378">Hydrolase</keyword>
<dbReference type="InterPro" id="IPR036928">
    <property type="entry name" value="AS_sf"/>
</dbReference>
<evidence type="ECO:0000256" key="2">
    <source>
        <dbReference type="ARBA" id="ARBA00009199"/>
    </source>
</evidence>
<dbReference type="InterPro" id="IPR023631">
    <property type="entry name" value="Amidase_dom"/>
</dbReference>
<dbReference type="PROSITE" id="PS00571">
    <property type="entry name" value="AMIDASES"/>
    <property type="match status" value="1"/>
</dbReference>
<comment type="similarity">
    <text evidence="2">Belongs to the amidase family.</text>
</comment>
<gene>
    <name evidence="6" type="ORF">AMS68_003334</name>
</gene>
<reference evidence="6 7" key="1">
    <citation type="journal article" date="2016" name="Sci. Rep.">
        <title>Peltaster fructicola genome reveals evolution from an invasive phytopathogen to an ectophytic parasite.</title>
        <authorList>
            <person name="Xu C."/>
            <person name="Chen H."/>
            <person name="Gleason M.L."/>
            <person name="Xu J.R."/>
            <person name="Liu H."/>
            <person name="Zhang R."/>
            <person name="Sun G."/>
        </authorList>
    </citation>
    <scope>NUCLEOTIDE SEQUENCE [LARGE SCALE GENOMIC DNA]</scope>
    <source>
        <strain evidence="6 7">LNHT1506</strain>
    </source>
</reference>
<dbReference type="AlphaFoldDB" id="A0A6H0XSS7"/>
<evidence type="ECO:0000256" key="4">
    <source>
        <dbReference type="ARBA" id="ARBA00022801"/>
    </source>
</evidence>
<evidence type="ECO:0000256" key="3">
    <source>
        <dbReference type="ARBA" id="ARBA00012922"/>
    </source>
</evidence>
<sequence length="477" mass="52046">MSAEALLEQLAGGQITSVVVTKAYLQRAALASRLTNCATELLSERALERAAYLDDTLHRTKVPVGPLHGLPVSVKEHIGMRGLDLNGSFISAIGTVAKEDAYVLQLLWNAGCVFYVRTTQPQAIMHLETDNNIYGVTTNPYNTNLSSGGSSGGEGALLGLRGSCLGVGSDIGGSVRNPAANNGVFGLRPTAYRLPLEGCGPPQIGAEQIVPIIGPLSTTLGGINTFMKAIIDQQPWLYDSTLVPLPWKDPYTNTLLRTTADRRRLKIGVLADDGIVKPHPPILRAIDMITARLKRNPDIEVIDFPPYKHDEAWRIISSLYFPDGGAEEAQAINASGEPWLPLTDFIIKENANCKLLSIPELWQLTRERDEYRAAYSQHWNSVGTDLLAAGPPNVRAADHLDDFVDVILTPVGPGCATPHGCARYWGYTSQWNLLDYPALAFPTGLVVSSKDEAEIGYKSRNPDDEYNYKLCRFDDYA</sequence>
<dbReference type="OrthoDB" id="6428749at2759"/>
<evidence type="ECO:0000313" key="6">
    <source>
        <dbReference type="EMBL" id="QIW97816.1"/>
    </source>
</evidence>
<dbReference type="EC" id="3.5.1.4" evidence="3"/>
<name>A0A6H0XSS7_9PEZI</name>
<dbReference type="EMBL" id="CP051140">
    <property type="protein sequence ID" value="QIW97816.1"/>
    <property type="molecule type" value="Genomic_DNA"/>
</dbReference>
<dbReference type="GO" id="GO:0004040">
    <property type="term" value="F:amidase activity"/>
    <property type="evidence" value="ECO:0007669"/>
    <property type="project" value="UniProtKB-EC"/>
</dbReference>
<dbReference type="PANTHER" id="PTHR46072:SF4">
    <property type="entry name" value="AMIDASE C550.07-RELATED"/>
    <property type="match status" value="1"/>
</dbReference>
<dbReference type="PANTHER" id="PTHR46072">
    <property type="entry name" value="AMIDASE-RELATED-RELATED"/>
    <property type="match status" value="1"/>
</dbReference>
<dbReference type="Proteomes" id="UP000503462">
    <property type="component" value="Chromosome 2"/>
</dbReference>
<evidence type="ECO:0000256" key="1">
    <source>
        <dbReference type="ARBA" id="ARBA00001311"/>
    </source>
</evidence>
<comment type="catalytic activity">
    <reaction evidence="1">
        <text>a monocarboxylic acid amide + H2O = a monocarboxylate + NH4(+)</text>
        <dbReference type="Rhea" id="RHEA:12020"/>
        <dbReference type="ChEBI" id="CHEBI:15377"/>
        <dbReference type="ChEBI" id="CHEBI:28938"/>
        <dbReference type="ChEBI" id="CHEBI:35757"/>
        <dbReference type="ChEBI" id="CHEBI:83628"/>
        <dbReference type="EC" id="3.5.1.4"/>
    </reaction>
</comment>
<accession>A0A6H0XSS7</accession>
<keyword evidence="7" id="KW-1185">Reference proteome</keyword>
<protein>
    <recommendedName>
        <fullName evidence="3">amidase</fullName>
        <ecNumber evidence="3">3.5.1.4</ecNumber>
    </recommendedName>
</protein>
<dbReference type="Gene3D" id="3.90.1300.10">
    <property type="entry name" value="Amidase signature (AS) domain"/>
    <property type="match status" value="1"/>
</dbReference>
<proteinExistence type="inferred from homology"/>
<feature type="domain" description="Amidase" evidence="5">
    <location>
        <begin position="20"/>
        <end position="457"/>
    </location>
</feature>
<organism evidence="6 7">
    <name type="scientific">Peltaster fructicola</name>
    <dbReference type="NCBI Taxonomy" id="286661"/>
    <lineage>
        <taxon>Eukaryota</taxon>
        <taxon>Fungi</taxon>
        <taxon>Dikarya</taxon>
        <taxon>Ascomycota</taxon>
        <taxon>Pezizomycotina</taxon>
        <taxon>Dothideomycetes</taxon>
        <taxon>Dothideomycetes incertae sedis</taxon>
        <taxon>Peltaster</taxon>
    </lineage>
</organism>
<dbReference type="Pfam" id="PF01425">
    <property type="entry name" value="Amidase"/>
    <property type="match status" value="1"/>
</dbReference>
<dbReference type="SUPFAM" id="SSF75304">
    <property type="entry name" value="Amidase signature (AS) enzymes"/>
    <property type="match status" value="1"/>
</dbReference>
<evidence type="ECO:0000313" key="7">
    <source>
        <dbReference type="Proteomes" id="UP000503462"/>
    </source>
</evidence>
<evidence type="ECO:0000259" key="5">
    <source>
        <dbReference type="Pfam" id="PF01425"/>
    </source>
</evidence>